<reference evidence="2" key="1">
    <citation type="submission" date="2023-01" db="EMBL/GenBank/DDBJ databases">
        <title>Genome assembly of the deep-sea coral Lophelia pertusa.</title>
        <authorList>
            <person name="Herrera S."/>
            <person name="Cordes E."/>
        </authorList>
    </citation>
    <scope>NUCLEOTIDE SEQUENCE</scope>
    <source>
        <strain evidence="2">USNM1676648</strain>
        <tissue evidence="2">Polyp</tissue>
    </source>
</reference>
<name>A0A9X0D2L0_9CNID</name>
<protein>
    <recommendedName>
        <fullName evidence="1">Ras-GAP domain-containing protein</fullName>
    </recommendedName>
</protein>
<dbReference type="Gene3D" id="1.10.506.10">
    <property type="entry name" value="GTPase Activation - p120gap, domain 1"/>
    <property type="match status" value="1"/>
</dbReference>
<keyword evidence="3" id="KW-1185">Reference proteome</keyword>
<dbReference type="InterPro" id="IPR001936">
    <property type="entry name" value="RasGAP_dom"/>
</dbReference>
<dbReference type="InterPro" id="IPR008936">
    <property type="entry name" value="Rho_GTPase_activation_prot"/>
</dbReference>
<comment type="caution">
    <text evidence="2">The sequence shown here is derived from an EMBL/GenBank/DDBJ whole genome shotgun (WGS) entry which is preliminary data.</text>
</comment>
<dbReference type="GO" id="GO:0005096">
    <property type="term" value="F:GTPase activator activity"/>
    <property type="evidence" value="ECO:0007669"/>
    <property type="project" value="TreeGrafter"/>
</dbReference>
<dbReference type="GO" id="GO:0046580">
    <property type="term" value="P:negative regulation of Ras protein signal transduction"/>
    <property type="evidence" value="ECO:0007669"/>
    <property type="project" value="TreeGrafter"/>
</dbReference>
<dbReference type="GO" id="GO:0005938">
    <property type="term" value="C:cell cortex"/>
    <property type="evidence" value="ECO:0007669"/>
    <property type="project" value="TreeGrafter"/>
</dbReference>
<accession>A0A9X0D2L0</accession>
<evidence type="ECO:0000313" key="3">
    <source>
        <dbReference type="Proteomes" id="UP001163046"/>
    </source>
</evidence>
<dbReference type="OrthoDB" id="775356at2759"/>
<evidence type="ECO:0000259" key="1">
    <source>
        <dbReference type="PROSITE" id="PS50018"/>
    </source>
</evidence>
<dbReference type="Proteomes" id="UP001163046">
    <property type="component" value="Unassembled WGS sequence"/>
</dbReference>
<dbReference type="SUPFAM" id="SSF48350">
    <property type="entry name" value="GTPase activation domain, GAP"/>
    <property type="match status" value="1"/>
</dbReference>
<dbReference type="AlphaFoldDB" id="A0A9X0D2L0"/>
<dbReference type="EMBL" id="MU825889">
    <property type="protein sequence ID" value="KAJ7384281.1"/>
    <property type="molecule type" value="Genomic_DNA"/>
</dbReference>
<evidence type="ECO:0000313" key="2">
    <source>
        <dbReference type="EMBL" id="KAJ7384281.1"/>
    </source>
</evidence>
<dbReference type="Pfam" id="PF00616">
    <property type="entry name" value="RasGAP"/>
    <property type="match status" value="1"/>
</dbReference>
<dbReference type="PANTHER" id="PTHR14149:SF17">
    <property type="entry name" value="GTPASE-ACTIVATING PROTEIN"/>
    <property type="match status" value="1"/>
</dbReference>
<sequence length="82" mass="9282">MMTTYTRRGPGQEYLKSTLEALIRNVVDQDKLVLEINPLKVYAEIYGTLSDSSGQLTMERAMDDSGVQAIIQEHILFTVVFK</sequence>
<gene>
    <name evidence="2" type="ORF">OS493_022915</name>
</gene>
<organism evidence="2 3">
    <name type="scientific">Desmophyllum pertusum</name>
    <dbReference type="NCBI Taxonomy" id="174260"/>
    <lineage>
        <taxon>Eukaryota</taxon>
        <taxon>Metazoa</taxon>
        <taxon>Cnidaria</taxon>
        <taxon>Anthozoa</taxon>
        <taxon>Hexacorallia</taxon>
        <taxon>Scleractinia</taxon>
        <taxon>Caryophylliina</taxon>
        <taxon>Caryophylliidae</taxon>
        <taxon>Desmophyllum</taxon>
    </lineage>
</organism>
<feature type="domain" description="Ras-GAP" evidence="1">
    <location>
        <begin position="1"/>
        <end position="82"/>
    </location>
</feature>
<proteinExistence type="predicted"/>
<dbReference type="PANTHER" id="PTHR14149">
    <property type="entry name" value="RAS GTPASE-ACTIVATING PROTEIN WITH IQ MOTIF"/>
    <property type="match status" value="1"/>
</dbReference>
<dbReference type="PROSITE" id="PS50018">
    <property type="entry name" value="RAS_GTPASE_ACTIV_2"/>
    <property type="match status" value="1"/>
</dbReference>